<evidence type="ECO:0000256" key="1">
    <source>
        <dbReference type="SAM" id="Phobius"/>
    </source>
</evidence>
<proteinExistence type="predicted"/>
<keyword evidence="1" id="KW-0812">Transmembrane</keyword>
<evidence type="ECO:0000313" key="2">
    <source>
        <dbReference type="EMBL" id="SUB86350.1"/>
    </source>
</evidence>
<organism evidence="2 3">
    <name type="scientific">Prevotella disiens</name>
    <dbReference type="NCBI Taxonomy" id="28130"/>
    <lineage>
        <taxon>Bacteria</taxon>
        <taxon>Pseudomonadati</taxon>
        <taxon>Bacteroidota</taxon>
        <taxon>Bacteroidia</taxon>
        <taxon>Bacteroidales</taxon>
        <taxon>Prevotellaceae</taxon>
        <taxon>Prevotella</taxon>
    </lineage>
</organism>
<protein>
    <submittedName>
        <fullName evidence="2">Uncharacterized protein</fullName>
    </submittedName>
</protein>
<sequence length="46" mass="5433">MERGNNEIVLYKLIIFAYLSDYIILSQLVFKKFLKVEVQTLLNVVL</sequence>
<gene>
    <name evidence="2" type="ORF">NCTC11157_02105</name>
</gene>
<dbReference type="AlphaFoldDB" id="A0A379E1R4"/>
<name>A0A379E1R4_9BACT</name>
<dbReference type="Proteomes" id="UP000254072">
    <property type="component" value="Unassembled WGS sequence"/>
</dbReference>
<keyword evidence="1" id="KW-0472">Membrane</keyword>
<accession>A0A379E1R4</accession>
<reference evidence="2 3" key="1">
    <citation type="submission" date="2018-06" db="EMBL/GenBank/DDBJ databases">
        <authorList>
            <consortium name="Pathogen Informatics"/>
            <person name="Doyle S."/>
        </authorList>
    </citation>
    <scope>NUCLEOTIDE SEQUENCE [LARGE SCALE GENOMIC DNA]</scope>
    <source>
        <strain evidence="2 3">NCTC11157</strain>
    </source>
</reference>
<dbReference type="EMBL" id="UGTL01000001">
    <property type="protein sequence ID" value="SUB86350.1"/>
    <property type="molecule type" value="Genomic_DNA"/>
</dbReference>
<keyword evidence="1" id="KW-1133">Transmembrane helix</keyword>
<feature type="transmembrane region" description="Helical" evidence="1">
    <location>
        <begin position="9"/>
        <end position="30"/>
    </location>
</feature>
<evidence type="ECO:0000313" key="3">
    <source>
        <dbReference type="Proteomes" id="UP000254072"/>
    </source>
</evidence>